<keyword evidence="2" id="KW-1185">Reference proteome</keyword>
<name>A0A3A4AB20_9ACTN</name>
<protein>
    <submittedName>
        <fullName evidence="1">Uncharacterized protein</fullName>
    </submittedName>
</protein>
<comment type="caution">
    <text evidence="1">The sequence shown here is derived from an EMBL/GenBank/DDBJ whole genome shotgun (WGS) entry which is preliminary data.</text>
</comment>
<evidence type="ECO:0000313" key="2">
    <source>
        <dbReference type="Proteomes" id="UP000265768"/>
    </source>
</evidence>
<evidence type="ECO:0000313" key="1">
    <source>
        <dbReference type="EMBL" id="RJL24027.1"/>
    </source>
</evidence>
<organism evidence="1 2">
    <name type="scientific">Bailinhaonella thermotolerans</name>
    <dbReference type="NCBI Taxonomy" id="1070861"/>
    <lineage>
        <taxon>Bacteria</taxon>
        <taxon>Bacillati</taxon>
        <taxon>Actinomycetota</taxon>
        <taxon>Actinomycetes</taxon>
        <taxon>Streptosporangiales</taxon>
        <taxon>Streptosporangiaceae</taxon>
        <taxon>Bailinhaonella</taxon>
    </lineage>
</organism>
<reference evidence="1 2" key="1">
    <citation type="submission" date="2018-09" db="EMBL/GenBank/DDBJ databases">
        <title>YIM 75507 draft genome.</title>
        <authorList>
            <person name="Tang S."/>
            <person name="Feng Y."/>
        </authorList>
    </citation>
    <scope>NUCLEOTIDE SEQUENCE [LARGE SCALE GENOMIC DNA]</scope>
    <source>
        <strain evidence="1 2">YIM 75507</strain>
    </source>
</reference>
<dbReference type="EMBL" id="QZEY01000017">
    <property type="protein sequence ID" value="RJL24027.1"/>
    <property type="molecule type" value="Genomic_DNA"/>
</dbReference>
<proteinExistence type="predicted"/>
<sequence length="159" mass="17370">MYSTREQQLGKELFPIAVPKWPNEPWFVEAQSFVQGASKITLPADLAERLRRGPDASVPGLTDVAAIEMAAPVKDAITEQEIKNVLSIQDAKVQAETAIALLERSVAAAVETLRKLSATQKGDYLLAYEVADGRYRGALVEGGDLLSKLRRFRTTGKIS</sequence>
<accession>A0A3A4AB20</accession>
<dbReference type="Proteomes" id="UP000265768">
    <property type="component" value="Unassembled WGS sequence"/>
</dbReference>
<gene>
    <name evidence="1" type="ORF">D5H75_31875</name>
</gene>
<dbReference type="AlphaFoldDB" id="A0A3A4AB20"/>